<dbReference type="Proteomes" id="UP001257234">
    <property type="component" value="Unassembled WGS sequence"/>
</dbReference>
<gene>
    <name evidence="1" type="ORF">RE431_06830</name>
</gene>
<reference evidence="2" key="1">
    <citation type="submission" date="2023-07" db="EMBL/GenBank/DDBJ databases">
        <title>Christiangramia sp. SM2212., a novel bacterium of the family Flavobacteriaceae isolated from the sea sediment.</title>
        <authorList>
            <person name="Wang J."/>
            <person name="Zhang X."/>
        </authorList>
    </citation>
    <scope>NUCLEOTIDE SEQUENCE [LARGE SCALE GENOMIC DNA]</scope>
    <source>
        <strain evidence="2">SM2212</strain>
    </source>
</reference>
<organism evidence="1 2">
    <name type="scientific">Christiangramia sediminicola</name>
    <dbReference type="NCBI Taxonomy" id="3073267"/>
    <lineage>
        <taxon>Bacteria</taxon>
        <taxon>Pseudomonadati</taxon>
        <taxon>Bacteroidota</taxon>
        <taxon>Flavobacteriia</taxon>
        <taxon>Flavobacteriales</taxon>
        <taxon>Flavobacteriaceae</taxon>
        <taxon>Christiangramia</taxon>
    </lineage>
</organism>
<accession>A0ABU1EPP9</accession>
<dbReference type="EMBL" id="JAVJIU010000002">
    <property type="protein sequence ID" value="MDR5590346.1"/>
    <property type="molecule type" value="Genomic_DNA"/>
</dbReference>
<comment type="caution">
    <text evidence="1">The sequence shown here is derived from an EMBL/GenBank/DDBJ whole genome shotgun (WGS) entry which is preliminary data.</text>
</comment>
<proteinExistence type="predicted"/>
<name>A0ABU1EPP9_9FLAO</name>
<dbReference type="RefSeq" id="WP_309561217.1">
    <property type="nucleotide sequence ID" value="NZ_JAVJIU010000002.1"/>
</dbReference>
<keyword evidence="2" id="KW-1185">Reference proteome</keyword>
<evidence type="ECO:0000313" key="1">
    <source>
        <dbReference type="EMBL" id="MDR5590346.1"/>
    </source>
</evidence>
<evidence type="ECO:0000313" key="2">
    <source>
        <dbReference type="Proteomes" id="UP001257234"/>
    </source>
</evidence>
<sequence length="75" mass="9083">MKLIKVLKTSNGYEVKTLLTYKFFGKQFFSREQTFVKSEEEEYWTVPGTGSKVSMEKQLRLEKWLKDHRKFIEKK</sequence>
<protein>
    <submittedName>
        <fullName evidence="1">Uncharacterized protein</fullName>
    </submittedName>
</protein>